<evidence type="ECO:0000313" key="11">
    <source>
        <dbReference type="Proteomes" id="UP000198397"/>
    </source>
</evidence>
<dbReference type="SUPFAM" id="SSF55785">
    <property type="entry name" value="PYP-like sensor domain (PAS domain)"/>
    <property type="match status" value="3"/>
</dbReference>
<evidence type="ECO:0000259" key="7">
    <source>
        <dbReference type="PROSITE" id="PS50109"/>
    </source>
</evidence>
<evidence type="ECO:0000313" key="10">
    <source>
        <dbReference type="EMBL" id="SNR36315.1"/>
    </source>
</evidence>
<dbReference type="InterPro" id="IPR000700">
    <property type="entry name" value="PAS-assoc_C"/>
</dbReference>
<feature type="domain" description="Histidine kinase" evidence="7">
    <location>
        <begin position="386"/>
        <end position="594"/>
    </location>
</feature>
<feature type="coiled-coil region" evidence="5">
    <location>
        <begin position="421"/>
        <end position="448"/>
    </location>
</feature>
<dbReference type="RefSeq" id="WP_089384032.1">
    <property type="nucleotide sequence ID" value="NZ_FZNQ01000003.1"/>
</dbReference>
<dbReference type="Pfam" id="PF02518">
    <property type="entry name" value="HATPase_c"/>
    <property type="match status" value="1"/>
</dbReference>
<dbReference type="Pfam" id="PF13426">
    <property type="entry name" value="PAS_9"/>
    <property type="match status" value="2"/>
</dbReference>
<dbReference type="Gene3D" id="3.30.565.10">
    <property type="entry name" value="Histidine kinase-like ATPase, C-terminal domain"/>
    <property type="match status" value="1"/>
</dbReference>
<keyword evidence="3" id="KW-0288">FMN</keyword>
<dbReference type="GO" id="GO:0000155">
    <property type="term" value="F:phosphorelay sensor kinase activity"/>
    <property type="evidence" value="ECO:0007669"/>
    <property type="project" value="InterPro"/>
</dbReference>
<evidence type="ECO:0000256" key="6">
    <source>
        <dbReference type="SAM" id="MobiDB-lite"/>
    </source>
</evidence>
<dbReference type="InterPro" id="IPR004358">
    <property type="entry name" value="Sig_transdc_His_kin-like_C"/>
</dbReference>
<dbReference type="Gene3D" id="3.30.450.20">
    <property type="entry name" value="PAS domain"/>
    <property type="match status" value="2"/>
</dbReference>
<dbReference type="CDD" id="cd00082">
    <property type="entry name" value="HisKA"/>
    <property type="match status" value="1"/>
</dbReference>
<feature type="domain" description="PAC" evidence="9">
    <location>
        <begin position="328"/>
        <end position="382"/>
    </location>
</feature>
<keyword evidence="11" id="KW-1185">Reference proteome</keyword>
<dbReference type="InterPro" id="IPR005467">
    <property type="entry name" value="His_kinase_dom"/>
</dbReference>
<accession>A0A238VPQ2</accession>
<evidence type="ECO:0000256" key="5">
    <source>
        <dbReference type="SAM" id="Coils"/>
    </source>
</evidence>
<dbReference type="PANTHER" id="PTHR47429">
    <property type="entry name" value="PROTEIN TWIN LOV 1"/>
    <property type="match status" value="1"/>
</dbReference>
<dbReference type="OrthoDB" id="230688at2157"/>
<dbReference type="InterPro" id="IPR000014">
    <property type="entry name" value="PAS"/>
</dbReference>
<feature type="domain" description="PAS" evidence="8">
    <location>
        <begin position="138"/>
        <end position="205"/>
    </location>
</feature>
<feature type="region of interest" description="Disordered" evidence="6">
    <location>
        <begin position="76"/>
        <end position="100"/>
    </location>
</feature>
<dbReference type="PROSITE" id="PS50109">
    <property type="entry name" value="HIS_KIN"/>
    <property type="match status" value="1"/>
</dbReference>
<evidence type="ECO:0000259" key="9">
    <source>
        <dbReference type="PROSITE" id="PS50113"/>
    </source>
</evidence>
<dbReference type="AlphaFoldDB" id="A0A238VPQ2"/>
<dbReference type="InterPro" id="IPR003661">
    <property type="entry name" value="HisK_dim/P_dom"/>
</dbReference>
<name>A0A238VPQ2_HALVU</name>
<evidence type="ECO:0000256" key="2">
    <source>
        <dbReference type="ARBA" id="ARBA00022630"/>
    </source>
</evidence>
<dbReference type="SUPFAM" id="SSF55874">
    <property type="entry name" value="ATPase domain of HSP90 chaperone/DNA topoisomerase II/histidine kinase"/>
    <property type="match status" value="1"/>
</dbReference>
<dbReference type="PROSITE" id="PS50112">
    <property type="entry name" value="PAS"/>
    <property type="match status" value="3"/>
</dbReference>
<reference evidence="10 11" key="1">
    <citation type="submission" date="2017-06" db="EMBL/GenBank/DDBJ databases">
        <authorList>
            <person name="Kim H.J."/>
            <person name="Triplett B.A."/>
        </authorList>
    </citation>
    <scope>NUCLEOTIDE SEQUENCE [LARGE SCALE GENOMIC DNA]</scope>
    <source>
        <strain evidence="10 11">DSM 8800</strain>
    </source>
</reference>
<dbReference type="SMART" id="SM00387">
    <property type="entry name" value="HATPase_c"/>
    <property type="match status" value="1"/>
</dbReference>
<keyword evidence="5" id="KW-0175">Coiled coil</keyword>
<dbReference type="InterPro" id="IPR013656">
    <property type="entry name" value="PAS_4"/>
</dbReference>
<dbReference type="PROSITE" id="PS50113">
    <property type="entry name" value="PAC"/>
    <property type="match status" value="2"/>
</dbReference>
<organism evidence="10 11">
    <name type="scientific">Halorubrum vacuolatum</name>
    <name type="common">Natronobacterium vacuolatum</name>
    <dbReference type="NCBI Taxonomy" id="63740"/>
    <lineage>
        <taxon>Archaea</taxon>
        <taxon>Methanobacteriati</taxon>
        <taxon>Methanobacteriota</taxon>
        <taxon>Stenosarchaea group</taxon>
        <taxon>Halobacteria</taxon>
        <taxon>Halobacteriales</taxon>
        <taxon>Haloferacaceae</taxon>
        <taxon>Halorubrum</taxon>
    </lineage>
</organism>
<dbReference type="EMBL" id="FZNQ01000003">
    <property type="protein sequence ID" value="SNR36315.1"/>
    <property type="molecule type" value="Genomic_DNA"/>
</dbReference>
<keyword evidence="2" id="KW-0285">Flavoprotein</keyword>
<dbReference type="NCBIfam" id="TIGR00229">
    <property type="entry name" value="sensory_box"/>
    <property type="match status" value="2"/>
</dbReference>
<dbReference type="SMART" id="SM00091">
    <property type="entry name" value="PAS"/>
    <property type="match status" value="3"/>
</dbReference>
<keyword evidence="1" id="KW-0597">Phosphoprotein</keyword>
<dbReference type="CDD" id="cd00075">
    <property type="entry name" value="HATPase"/>
    <property type="match status" value="1"/>
</dbReference>
<feature type="domain" description="PAS" evidence="8">
    <location>
        <begin position="257"/>
        <end position="303"/>
    </location>
</feature>
<protein>
    <submittedName>
        <fullName evidence="10">PAS domain S-box-containing protein</fullName>
    </submittedName>
</protein>
<dbReference type="PANTHER" id="PTHR47429:SF2">
    <property type="entry name" value="PROTEIN TWIN LOV 1"/>
    <property type="match status" value="1"/>
</dbReference>
<gene>
    <name evidence="10" type="ORF">SAMN06264855_103252</name>
</gene>
<evidence type="ECO:0000256" key="4">
    <source>
        <dbReference type="ARBA" id="ARBA00022991"/>
    </source>
</evidence>
<evidence type="ECO:0000256" key="3">
    <source>
        <dbReference type="ARBA" id="ARBA00022643"/>
    </source>
</evidence>
<feature type="domain" description="PAC" evidence="9">
    <location>
        <begin position="208"/>
        <end position="260"/>
    </location>
</feature>
<evidence type="ECO:0000259" key="8">
    <source>
        <dbReference type="PROSITE" id="PS50112"/>
    </source>
</evidence>
<dbReference type="InterPro" id="IPR036890">
    <property type="entry name" value="HATPase_C_sf"/>
</dbReference>
<dbReference type="InterPro" id="IPR035965">
    <property type="entry name" value="PAS-like_dom_sf"/>
</dbReference>
<dbReference type="CDD" id="cd00130">
    <property type="entry name" value="PAS"/>
    <property type="match status" value="3"/>
</dbReference>
<keyword evidence="4" id="KW-0157">Chromophore</keyword>
<sequence>MQSPETVTDPTVVVRSDGTLGYANAAARALLDVDPNETLVGTSILSYVAAPYHAPLTDQLRRVTAGDATAIGLTIEIDPSGSDSAVDESASPEGDSAAGEHDRELIALQTPVEWEGEAGVQMLLFPTTTRLPTGLPARTMDASPIGISIADATREDEPLIYVNDGFCDLTGYDRKEVLGQNCRFLQGEDTDPETVAAIRQAIDDREPITTELRNYRKDGTMFWNRLSITPIEDESGSVTHFLGFQEDVSERKVYEREKELFTKQADSVDQAVFITDATGTIRYANPAFERLTGYTIDEAIGRTPRLLKSDQQDEAFYRELWETITAGEVWEAELTNRHKSGELYPVNQKIVPITNAEGTVTHFVAIEEDITDSQFIEQVLHVMDRVLRHNVRNSVTAIDGYAELLEGELEASEHRAAVQTIRQHATTLSKLSEEIRRIQDRFMKREAQPDLSVGEIKTFVHEWGTAHPEAVIELSTDAPADTLVQNGSLLQLAIDEALENAVVHTDRGTPRATVSITLGAEDTEVRIDIADDGPGIPDNEWDVIMKQAETPLSHGSGIGLWLIYWTVTALGGTMARAPNDPRGTVLTLRVPLGGTQHTDDWNTTS</sequence>
<dbReference type="InterPro" id="IPR001610">
    <property type="entry name" value="PAC"/>
</dbReference>
<proteinExistence type="predicted"/>
<dbReference type="Proteomes" id="UP000198397">
    <property type="component" value="Unassembled WGS sequence"/>
</dbReference>
<dbReference type="Pfam" id="PF08448">
    <property type="entry name" value="PAS_4"/>
    <property type="match status" value="1"/>
</dbReference>
<dbReference type="SMART" id="SM00086">
    <property type="entry name" value="PAC"/>
    <property type="match status" value="2"/>
</dbReference>
<feature type="domain" description="PAS" evidence="8">
    <location>
        <begin position="1"/>
        <end position="67"/>
    </location>
</feature>
<dbReference type="InterPro" id="IPR003594">
    <property type="entry name" value="HATPase_dom"/>
</dbReference>
<dbReference type="PRINTS" id="PR00344">
    <property type="entry name" value="BCTRLSENSOR"/>
</dbReference>
<evidence type="ECO:0000256" key="1">
    <source>
        <dbReference type="ARBA" id="ARBA00022553"/>
    </source>
</evidence>